<sequence length="71" mass="7844">MRYRGRRQACARERAWLLPLPPPPLLVRVGERQRMGCIYVGSAAATPQSATWSGPEQPSGDYPCSQPSVMT</sequence>
<reference evidence="2 3" key="1">
    <citation type="submission" date="2020-04" db="EMBL/GenBank/DDBJ databases">
        <authorList>
            <person name="Alioto T."/>
            <person name="Alioto T."/>
            <person name="Gomez Garrido J."/>
        </authorList>
    </citation>
    <scope>NUCLEOTIDE SEQUENCE [LARGE SCALE GENOMIC DNA]</scope>
</reference>
<dbReference type="AlphaFoldDB" id="A0A8S1D016"/>
<dbReference type="Proteomes" id="UP000494165">
    <property type="component" value="Unassembled WGS sequence"/>
</dbReference>
<evidence type="ECO:0000313" key="3">
    <source>
        <dbReference type="Proteomes" id="UP000494165"/>
    </source>
</evidence>
<feature type="compositionally biased region" description="Polar residues" evidence="1">
    <location>
        <begin position="45"/>
        <end position="56"/>
    </location>
</feature>
<evidence type="ECO:0000313" key="2">
    <source>
        <dbReference type="EMBL" id="CAB3373555.1"/>
    </source>
</evidence>
<gene>
    <name evidence="2" type="ORF">CLODIP_2_CD15164</name>
</gene>
<proteinExistence type="predicted"/>
<evidence type="ECO:0000256" key="1">
    <source>
        <dbReference type="SAM" id="MobiDB-lite"/>
    </source>
</evidence>
<dbReference type="EMBL" id="CADEPI010000086">
    <property type="protein sequence ID" value="CAB3373555.1"/>
    <property type="molecule type" value="Genomic_DNA"/>
</dbReference>
<comment type="caution">
    <text evidence="2">The sequence shown here is derived from an EMBL/GenBank/DDBJ whole genome shotgun (WGS) entry which is preliminary data.</text>
</comment>
<keyword evidence="3" id="KW-1185">Reference proteome</keyword>
<organism evidence="2 3">
    <name type="scientific">Cloeon dipterum</name>
    <dbReference type="NCBI Taxonomy" id="197152"/>
    <lineage>
        <taxon>Eukaryota</taxon>
        <taxon>Metazoa</taxon>
        <taxon>Ecdysozoa</taxon>
        <taxon>Arthropoda</taxon>
        <taxon>Hexapoda</taxon>
        <taxon>Insecta</taxon>
        <taxon>Pterygota</taxon>
        <taxon>Palaeoptera</taxon>
        <taxon>Ephemeroptera</taxon>
        <taxon>Pisciforma</taxon>
        <taxon>Baetidae</taxon>
        <taxon>Cloeon</taxon>
    </lineage>
</organism>
<name>A0A8S1D016_9INSE</name>
<feature type="region of interest" description="Disordered" evidence="1">
    <location>
        <begin position="45"/>
        <end position="71"/>
    </location>
</feature>
<accession>A0A8S1D016</accession>
<protein>
    <submittedName>
        <fullName evidence="2">Uncharacterized protein</fullName>
    </submittedName>
</protein>